<protein>
    <recommendedName>
        <fullName evidence="3">Fe2OG dioxygenase domain-containing protein</fullName>
    </recommendedName>
</protein>
<evidence type="ECO:0000313" key="1">
    <source>
        <dbReference type="EMBL" id="OSD01141.1"/>
    </source>
</evidence>
<dbReference type="Gene3D" id="3.60.130.30">
    <property type="match status" value="1"/>
</dbReference>
<dbReference type="EMBL" id="KZ084113">
    <property type="protein sequence ID" value="OSD01141.1"/>
    <property type="molecule type" value="Genomic_DNA"/>
</dbReference>
<organism evidence="1 2">
    <name type="scientific">Trametes coccinea (strain BRFM310)</name>
    <name type="common">Pycnoporus coccineus</name>
    <dbReference type="NCBI Taxonomy" id="1353009"/>
    <lineage>
        <taxon>Eukaryota</taxon>
        <taxon>Fungi</taxon>
        <taxon>Dikarya</taxon>
        <taxon>Basidiomycota</taxon>
        <taxon>Agaricomycotina</taxon>
        <taxon>Agaricomycetes</taxon>
        <taxon>Polyporales</taxon>
        <taxon>Polyporaceae</taxon>
        <taxon>Trametes</taxon>
    </lineage>
</organism>
<dbReference type="Proteomes" id="UP000193067">
    <property type="component" value="Unassembled WGS sequence"/>
</dbReference>
<evidence type="ECO:0008006" key="3">
    <source>
        <dbReference type="Google" id="ProtNLM"/>
    </source>
</evidence>
<sequence>MRPRTPHLILDRQELVIGALVGAPRDETWPRVMTDLCAAFDAARSALPIRDAATEHRRGRFAVVTCGISYGGGQTEPRNRSHPQSHQEVAAALLANPAVQRVAGFGSAALKVYAPRLHRYYSDTMDALLHHHRGLRRNFVNSVFASATFNLGPQTVARTHTDHLNLPAGLCAITALGSFDAEAGGHLILWDLKLVVKFPPGATVLIPSALLRHSNTTLQPGETRFSLTQYSAGGLFQWVECGFKPQGAVSAAGKKRHARGEERWNEGLARFSRASELTTAG</sequence>
<accession>A0A1Y2ILP7</accession>
<name>A0A1Y2ILP7_TRAC3</name>
<gene>
    <name evidence="1" type="ORF">PYCCODRAFT_1369936</name>
</gene>
<reference evidence="1 2" key="1">
    <citation type="journal article" date="2015" name="Biotechnol. Biofuels">
        <title>Enhanced degradation of softwood versus hardwood by the white-rot fungus Pycnoporus coccineus.</title>
        <authorList>
            <person name="Couturier M."/>
            <person name="Navarro D."/>
            <person name="Chevret D."/>
            <person name="Henrissat B."/>
            <person name="Piumi F."/>
            <person name="Ruiz-Duenas F.J."/>
            <person name="Martinez A.T."/>
            <person name="Grigoriev I.V."/>
            <person name="Riley R."/>
            <person name="Lipzen A."/>
            <person name="Berrin J.G."/>
            <person name="Master E.R."/>
            <person name="Rosso M.N."/>
        </authorList>
    </citation>
    <scope>NUCLEOTIDE SEQUENCE [LARGE SCALE GENOMIC DNA]</scope>
    <source>
        <strain evidence="1 2">BRFM310</strain>
    </source>
</reference>
<keyword evidence="2" id="KW-1185">Reference proteome</keyword>
<dbReference type="AlphaFoldDB" id="A0A1Y2ILP7"/>
<dbReference type="STRING" id="1353009.A0A1Y2ILP7"/>
<dbReference type="OrthoDB" id="2797114at2759"/>
<proteinExistence type="predicted"/>
<evidence type="ECO:0000313" key="2">
    <source>
        <dbReference type="Proteomes" id="UP000193067"/>
    </source>
</evidence>